<protein>
    <recommendedName>
        <fullName evidence="2">histidine kinase</fullName>
        <ecNumber evidence="2">2.7.13.3</ecNumber>
    </recommendedName>
</protein>
<evidence type="ECO:0000256" key="1">
    <source>
        <dbReference type="ARBA" id="ARBA00000085"/>
    </source>
</evidence>
<feature type="transmembrane region" description="Helical" evidence="9">
    <location>
        <begin position="22"/>
        <end position="53"/>
    </location>
</feature>
<name>A0A919W3U6_9ACTN</name>
<feature type="transmembrane region" description="Helical" evidence="9">
    <location>
        <begin position="154"/>
        <end position="173"/>
    </location>
</feature>
<keyword evidence="5" id="KW-0547">Nucleotide-binding</keyword>
<evidence type="ECO:0000256" key="9">
    <source>
        <dbReference type="SAM" id="Phobius"/>
    </source>
</evidence>
<evidence type="ECO:0000256" key="6">
    <source>
        <dbReference type="ARBA" id="ARBA00022777"/>
    </source>
</evidence>
<feature type="transmembrane region" description="Helical" evidence="9">
    <location>
        <begin position="124"/>
        <end position="148"/>
    </location>
</feature>
<dbReference type="PANTHER" id="PTHR24421:SF10">
    <property type="entry name" value="NITRATE_NITRITE SENSOR PROTEIN NARQ"/>
    <property type="match status" value="1"/>
</dbReference>
<dbReference type="EMBL" id="BOQN01000064">
    <property type="protein sequence ID" value="GIM93169.1"/>
    <property type="molecule type" value="Genomic_DNA"/>
</dbReference>
<dbReference type="InterPro" id="IPR003594">
    <property type="entry name" value="HATPase_dom"/>
</dbReference>
<evidence type="ECO:0000256" key="3">
    <source>
        <dbReference type="ARBA" id="ARBA00022553"/>
    </source>
</evidence>
<keyword evidence="7" id="KW-0067">ATP-binding</keyword>
<dbReference type="Gene3D" id="1.20.5.1930">
    <property type="match status" value="1"/>
</dbReference>
<dbReference type="CDD" id="cd16917">
    <property type="entry name" value="HATPase_UhpB-NarQ-NarX-like"/>
    <property type="match status" value="1"/>
</dbReference>
<keyword evidence="9" id="KW-0812">Transmembrane</keyword>
<evidence type="ECO:0000259" key="10">
    <source>
        <dbReference type="SMART" id="SM00387"/>
    </source>
</evidence>
<dbReference type="Proteomes" id="UP000677082">
    <property type="component" value="Unassembled WGS sequence"/>
</dbReference>
<dbReference type="GO" id="GO:0005524">
    <property type="term" value="F:ATP binding"/>
    <property type="evidence" value="ECO:0007669"/>
    <property type="project" value="UniProtKB-KW"/>
</dbReference>
<sequence>MLTSLHRACLGSRQLLSGGPTALLALVAFVLTAAALASSPPLGALLLPVAATANRKVATRERRRVGRLLGTPVEYRYAPLLDAATPAGHGYARRWLTIIVRTLAARSTYQDAAWTAVHGLLGTALIALVPALWAAAIAAVAAVPFWLFVPGTSAAWLLPTALAPVTLLVLRSLPTFAHAQARLSARMLAEPAQARMSARLVELAETRAGALAAHSAELRRIERDLHDGAQARLVSIALRLALAERRMTSDPVLAADLVGQAREGAEAAMGELRDLIRGLYPPILADRGLVTAVEALAARSPVPVTVTVDARTAERPPAAVEAAAYFGVSEALANVAKHSGAGQATLGLVLDDDRLVIVVTDDGTGGADESRGTGLSGIRHRVAAFDGSLALSSPAGGPTVLTIRLPCTAEADPL</sequence>
<comment type="caution">
    <text evidence="11">The sequence shown here is derived from an EMBL/GenBank/DDBJ whole genome shotgun (WGS) entry which is preliminary data.</text>
</comment>
<evidence type="ECO:0000313" key="11">
    <source>
        <dbReference type="EMBL" id="GIM93169.1"/>
    </source>
</evidence>
<keyword evidence="12" id="KW-1185">Reference proteome</keyword>
<dbReference type="SUPFAM" id="SSF55874">
    <property type="entry name" value="ATPase domain of HSP90 chaperone/DNA topoisomerase II/histidine kinase"/>
    <property type="match status" value="1"/>
</dbReference>
<organism evidence="11 12">
    <name type="scientific">Paractinoplanes toevensis</name>
    <dbReference type="NCBI Taxonomy" id="571911"/>
    <lineage>
        <taxon>Bacteria</taxon>
        <taxon>Bacillati</taxon>
        <taxon>Actinomycetota</taxon>
        <taxon>Actinomycetes</taxon>
        <taxon>Micromonosporales</taxon>
        <taxon>Micromonosporaceae</taxon>
        <taxon>Paractinoplanes</taxon>
    </lineage>
</organism>
<proteinExistence type="predicted"/>
<evidence type="ECO:0000256" key="8">
    <source>
        <dbReference type="ARBA" id="ARBA00023012"/>
    </source>
</evidence>
<keyword evidence="4" id="KW-0808">Transferase</keyword>
<dbReference type="Pfam" id="PF07730">
    <property type="entry name" value="HisKA_3"/>
    <property type="match status" value="1"/>
</dbReference>
<dbReference type="SMART" id="SM00387">
    <property type="entry name" value="HATPase_c"/>
    <property type="match status" value="1"/>
</dbReference>
<keyword evidence="3" id="KW-0597">Phosphoprotein</keyword>
<gene>
    <name evidence="11" type="ORF">Ato02nite_049620</name>
</gene>
<feature type="domain" description="Histidine kinase/HSP90-like ATPase" evidence="10">
    <location>
        <begin position="319"/>
        <end position="409"/>
    </location>
</feature>
<evidence type="ECO:0000256" key="2">
    <source>
        <dbReference type="ARBA" id="ARBA00012438"/>
    </source>
</evidence>
<evidence type="ECO:0000256" key="4">
    <source>
        <dbReference type="ARBA" id="ARBA00022679"/>
    </source>
</evidence>
<evidence type="ECO:0000313" key="12">
    <source>
        <dbReference type="Proteomes" id="UP000677082"/>
    </source>
</evidence>
<dbReference type="Pfam" id="PF02518">
    <property type="entry name" value="HATPase_c"/>
    <property type="match status" value="1"/>
</dbReference>
<dbReference type="Gene3D" id="3.30.565.10">
    <property type="entry name" value="Histidine kinase-like ATPase, C-terminal domain"/>
    <property type="match status" value="1"/>
</dbReference>
<dbReference type="InterPro" id="IPR011712">
    <property type="entry name" value="Sig_transdc_His_kin_sub3_dim/P"/>
</dbReference>
<comment type="catalytic activity">
    <reaction evidence="1">
        <text>ATP + protein L-histidine = ADP + protein N-phospho-L-histidine.</text>
        <dbReference type="EC" id="2.7.13.3"/>
    </reaction>
</comment>
<accession>A0A919W3U6</accession>
<dbReference type="EC" id="2.7.13.3" evidence="2"/>
<dbReference type="PANTHER" id="PTHR24421">
    <property type="entry name" value="NITRATE/NITRITE SENSOR PROTEIN NARX-RELATED"/>
    <property type="match status" value="1"/>
</dbReference>
<evidence type="ECO:0000256" key="5">
    <source>
        <dbReference type="ARBA" id="ARBA00022741"/>
    </source>
</evidence>
<keyword evidence="9" id="KW-1133">Transmembrane helix</keyword>
<dbReference type="InterPro" id="IPR036890">
    <property type="entry name" value="HATPase_C_sf"/>
</dbReference>
<dbReference type="InterPro" id="IPR025828">
    <property type="entry name" value="Put_sensor_dom"/>
</dbReference>
<dbReference type="Pfam" id="PF13796">
    <property type="entry name" value="Sensor"/>
    <property type="match status" value="1"/>
</dbReference>
<keyword evidence="8" id="KW-0902">Two-component regulatory system</keyword>
<reference evidence="11 12" key="1">
    <citation type="submission" date="2021-03" db="EMBL/GenBank/DDBJ databases">
        <title>Whole genome shotgun sequence of Actinoplanes toevensis NBRC 105298.</title>
        <authorList>
            <person name="Komaki H."/>
            <person name="Tamura T."/>
        </authorList>
    </citation>
    <scope>NUCLEOTIDE SEQUENCE [LARGE SCALE GENOMIC DNA]</scope>
    <source>
        <strain evidence="11 12">NBRC 105298</strain>
    </source>
</reference>
<keyword evidence="9" id="KW-0472">Membrane</keyword>
<keyword evidence="6 11" id="KW-0418">Kinase</keyword>
<evidence type="ECO:0000256" key="7">
    <source>
        <dbReference type="ARBA" id="ARBA00022840"/>
    </source>
</evidence>
<dbReference type="InterPro" id="IPR050482">
    <property type="entry name" value="Sensor_HK_TwoCompSys"/>
</dbReference>
<dbReference type="AlphaFoldDB" id="A0A919W3U6"/>
<dbReference type="GO" id="GO:0016020">
    <property type="term" value="C:membrane"/>
    <property type="evidence" value="ECO:0007669"/>
    <property type="project" value="InterPro"/>
</dbReference>
<dbReference type="GO" id="GO:0000155">
    <property type="term" value="F:phosphorelay sensor kinase activity"/>
    <property type="evidence" value="ECO:0007669"/>
    <property type="project" value="InterPro"/>
</dbReference>
<dbReference type="GO" id="GO:0046983">
    <property type="term" value="F:protein dimerization activity"/>
    <property type="evidence" value="ECO:0007669"/>
    <property type="project" value="InterPro"/>
</dbReference>